<reference evidence="3 4" key="1">
    <citation type="submission" date="2017-11" db="EMBL/GenBank/DDBJ databases">
        <authorList>
            <person name="Founou R.C."/>
            <person name="Founou L."/>
            <person name="Allam M."/>
            <person name="Ismail A."/>
            <person name="Essack S.Y."/>
        </authorList>
    </citation>
    <scope>NUCLEOTIDE SEQUENCE [LARGE SCALE GENOMIC DNA]</scope>
    <source>
        <strain evidence="3 4">G811N2B1</strain>
    </source>
</reference>
<dbReference type="STRING" id="1283.ShL2_02049"/>
<dbReference type="GeneID" id="93781519"/>
<keyword evidence="5" id="KW-1185">Reference proteome</keyword>
<dbReference type="InterPro" id="IPR009793">
    <property type="entry name" value="DUF1361"/>
</dbReference>
<dbReference type="OMA" id="WLLFLPN"/>
<dbReference type="Proteomes" id="UP001269271">
    <property type="component" value="Unassembled WGS sequence"/>
</dbReference>
<feature type="transmembrane region" description="Helical" evidence="1">
    <location>
        <begin position="30"/>
        <end position="48"/>
    </location>
</feature>
<evidence type="ECO:0000313" key="2">
    <source>
        <dbReference type="EMBL" id="MDT4286554.1"/>
    </source>
</evidence>
<feature type="transmembrane region" description="Helical" evidence="1">
    <location>
        <begin position="101"/>
        <end position="123"/>
    </location>
</feature>
<proteinExistence type="predicted"/>
<evidence type="ECO:0000313" key="4">
    <source>
        <dbReference type="Proteomes" id="UP000238153"/>
    </source>
</evidence>
<keyword evidence="1" id="KW-0812">Transmembrane</keyword>
<organism evidence="3 4">
    <name type="scientific">Staphylococcus haemolyticus</name>
    <dbReference type="NCBI Taxonomy" id="1283"/>
    <lineage>
        <taxon>Bacteria</taxon>
        <taxon>Bacillati</taxon>
        <taxon>Bacillota</taxon>
        <taxon>Bacilli</taxon>
        <taxon>Bacillales</taxon>
        <taxon>Staphylococcaceae</taxon>
        <taxon>Staphylococcus</taxon>
    </lineage>
</organism>
<dbReference type="EMBL" id="JAVSOO010000012">
    <property type="protein sequence ID" value="MDT4286554.1"/>
    <property type="molecule type" value="Genomic_DNA"/>
</dbReference>
<protein>
    <submittedName>
        <fullName evidence="3">DUF1361 domain-containing protein</fullName>
    </submittedName>
</protein>
<reference evidence="2 5" key="2">
    <citation type="submission" date="2023-08" db="EMBL/GenBank/DDBJ databases">
        <title>Genomic surveillance of Staphylococcus haemolyticus neonatal outbreak in southern France.</title>
        <authorList>
            <person name="Magnan C."/>
            <person name="Morsli M."/>
            <person name="Thiery B."/>
            <person name="Salipante F."/>
            <person name="Attar J."/>
            <person name="Massimo D.M."/>
            <person name="Ory J."/>
            <person name="Pantel A."/>
            <person name="Lavigne J.-P."/>
        </authorList>
    </citation>
    <scope>NUCLEOTIDE SEQUENCE [LARGE SCALE GENOMIC DNA]</scope>
    <source>
        <strain evidence="2 5">NSH026</strain>
    </source>
</reference>
<evidence type="ECO:0000313" key="5">
    <source>
        <dbReference type="Proteomes" id="UP001269271"/>
    </source>
</evidence>
<dbReference type="Pfam" id="PF07099">
    <property type="entry name" value="DUF1361"/>
    <property type="match status" value="1"/>
</dbReference>
<keyword evidence="1" id="KW-1133">Transmembrane helix</keyword>
<name>A0A2A1KA21_STAHA</name>
<accession>A0A2A1KA21</accession>
<keyword evidence="1" id="KW-0472">Membrane</keyword>
<feature type="transmembrane region" description="Helical" evidence="1">
    <location>
        <begin position="7"/>
        <end position="24"/>
    </location>
</feature>
<feature type="transmembrane region" description="Helical" evidence="1">
    <location>
        <begin position="60"/>
        <end position="81"/>
    </location>
</feature>
<feature type="transmembrane region" description="Helical" evidence="1">
    <location>
        <begin position="174"/>
        <end position="198"/>
    </location>
</feature>
<evidence type="ECO:0000256" key="1">
    <source>
        <dbReference type="SAM" id="Phobius"/>
    </source>
</evidence>
<dbReference type="KEGG" id="shh:ShL2_02049"/>
<dbReference type="AlphaFoldDB" id="A0A2A1KA21"/>
<sequence length="205" mass="24602">MTSRYIARIYFIILFTFSLFETRVFNFMSLNLFLAYIPFELCLLLRLFKPRKKYEWPLFIIFGLIFVLLVPNTFYMLTDLIHLNQFTFDFYVQLNIMEWLYFTYLLLGVFLAMYCMILIFINLMHFTSKLWINRTLIVVLMFLNGLGIYMGRFLRFHTVHLITEPFTIIRQVIASLNTQSITFILLMVLLQTVIIIFVKGVRVAK</sequence>
<gene>
    <name evidence="3" type="ORF">CV019_01490</name>
    <name evidence="2" type="ORF">RO950_05925</name>
</gene>
<feature type="transmembrane region" description="Helical" evidence="1">
    <location>
        <begin position="135"/>
        <end position="154"/>
    </location>
</feature>
<dbReference type="EMBL" id="PGWX01000136">
    <property type="protein sequence ID" value="PPJ77369.1"/>
    <property type="molecule type" value="Genomic_DNA"/>
</dbReference>
<evidence type="ECO:0000313" key="3">
    <source>
        <dbReference type="EMBL" id="PPJ77369.1"/>
    </source>
</evidence>
<dbReference type="RefSeq" id="WP_011276461.1">
    <property type="nucleotide sequence ID" value="NZ_BKAY01000035.1"/>
</dbReference>
<comment type="caution">
    <text evidence="3">The sequence shown here is derived from an EMBL/GenBank/DDBJ whole genome shotgun (WGS) entry which is preliminary data.</text>
</comment>
<dbReference type="Proteomes" id="UP000238153">
    <property type="component" value="Unassembled WGS sequence"/>
</dbReference>